<dbReference type="InterPro" id="IPR021529">
    <property type="entry name" value="DUF2798"/>
</dbReference>
<accession>A0A916RFH7</accession>
<reference evidence="2" key="1">
    <citation type="journal article" date="2014" name="Int. J. Syst. Evol. Microbiol.">
        <title>Complete genome sequence of Corynebacterium casei LMG S-19264T (=DSM 44701T), isolated from a smear-ripened cheese.</title>
        <authorList>
            <consortium name="US DOE Joint Genome Institute (JGI-PGF)"/>
            <person name="Walter F."/>
            <person name="Albersmeier A."/>
            <person name="Kalinowski J."/>
            <person name="Ruckert C."/>
        </authorList>
    </citation>
    <scope>NUCLEOTIDE SEQUENCE</scope>
    <source>
        <strain evidence="2">CGMCC 1.15320</strain>
    </source>
</reference>
<name>A0A916RFH7_9HYPH</name>
<protein>
    <recommendedName>
        <fullName evidence="4">DUF2798 domain-containing protein</fullName>
    </recommendedName>
</protein>
<keyword evidence="1" id="KW-0472">Membrane</keyword>
<evidence type="ECO:0008006" key="4">
    <source>
        <dbReference type="Google" id="ProtNLM"/>
    </source>
</evidence>
<dbReference type="EMBL" id="BMIF01000001">
    <property type="protein sequence ID" value="GGA54496.1"/>
    <property type="molecule type" value="Genomic_DNA"/>
</dbReference>
<sequence>MNKKILLIAQILMTFMMALLMSGIMSLIALGPTKQWLSVWPIQFIIAWPIAFILTQFTSKIAFALAPKLAAKV</sequence>
<keyword evidence="3" id="KW-1185">Reference proteome</keyword>
<organism evidence="2 3">
    <name type="scientific">Nitratireductor aestuarii</name>
    <dbReference type="NCBI Taxonomy" id="1735103"/>
    <lineage>
        <taxon>Bacteria</taxon>
        <taxon>Pseudomonadati</taxon>
        <taxon>Pseudomonadota</taxon>
        <taxon>Alphaproteobacteria</taxon>
        <taxon>Hyphomicrobiales</taxon>
        <taxon>Phyllobacteriaceae</taxon>
        <taxon>Nitratireductor</taxon>
    </lineage>
</organism>
<dbReference type="Proteomes" id="UP000636264">
    <property type="component" value="Unassembled WGS sequence"/>
</dbReference>
<dbReference type="RefSeq" id="WP_188719360.1">
    <property type="nucleotide sequence ID" value="NZ_BMIF01000001.1"/>
</dbReference>
<reference evidence="2" key="2">
    <citation type="submission" date="2020-09" db="EMBL/GenBank/DDBJ databases">
        <authorList>
            <person name="Sun Q."/>
            <person name="Zhou Y."/>
        </authorList>
    </citation>
    <scope>NUCLEOTIDE SEQUENCE</scope>
    <source>
        <strain evidence="2">CGMCC 1.15320</strain>
    </source>
</reference>
<keyword evidence="1" id="KW-1133">Transmembrane helix</keyword>
<feature type="transmembrane region" description="Helical" evidence="1">
    <location>
        <begin position="42"/>
        <end position="66"/>
    </location>
</feature>
<feature type="transmembrane region" description="Helical" evidence="1">
    <location>
        <begin position="7"/>
        <end position="30"/>
    </location>
</feature>
<evidence type="ECO:0000313" key="3">
    <source>
        <dbReference type="Proteomes" id="UP000636264"/>
    </source>
</evidence>
<keyword evidence="1" id="KW-0812">Transmembrane</keyword>
<proteinExistence type="predicted"/>
<evidence type="ECO:0000313" key="2">
    <source>
        <dbReference type="EMBL" id="GGA54496.1"/>
    </source>
</evidence>
<dbReference type="Pfam" id="PF11391">
    <property type="entry name" value="DUF2798"/>
    <property type="match status" value="1"/>
</dbReference>
<evidence type="ECO:0000256" key="1">
    <source>
        <dbReference type="SAM" id="Phobius"/>
    </source>
</evidence>
<gene>
    <name evidence="2" type="ORF">GCM10011385_05110</name>
</gene>
<dbReference type="AlphaFoldDB" id="A0A916RFH7"/>
<comment type="caution">
    <text evidence="2">The sequence shown here is derived from an EMBL/GenBank/DDBJ whole genome shotgun (WGS) entry which is preliminary data.</text>
</comment>